<dbReference type="Pfam" id="PF22022">
    <property type="entry name" value="Phage_int_M"/>
    <property type="match status" value="1"/>
</dbReference>
<dbReference type="InterPro" id="IPR011010">
    <property type="entry name" value="DNA_brk_join_enz"/>
</dbReference>
<dbReference type="InterPro" id="IPR013762">
    <property type="entry name" value="Integrase-like_cat_sf"/>
</dbReference>
<dbReference type="InterPro" id="IPR025166">
    <property type="entry name" value="Integrase_DNA_bind_dom"/>
</dbReference>
<sequence length="421" mass="47891">MIIATLTETKERNIKAGSKPVAYGSVKELTLHPSSTNGSGKWVLRYTSPVTQKRRNAGLGTYPAVSIAQAAKLALEMQEQIQQGLDPLEEKKKIQEIQQTPTFESAAYTVHKEQSPAWKHSKHINQWINTLKDYAFPTLGNLKLDAIEPRHIATALRPIWLDKPETARRVKQRIHAVLKWGWAHGFCISNPADVVDSLLPPQPSKSTSTEHHLAMDWREIPKFVQIHVTIKDKSNVTRSLLEFVILTACRSGEARGARWTEIDWENQVWEIPAERMKMKTPHRVPLNSRAVEILHNQRGLHPELIFPSPRAGKELSDMALTKYLRDVDAPSTTKDRPATAHGFRSSFRDWCSEHGYARDLAERALAHTVQNKVEAAYHRTDLLEQRRPMMQDWCDFVCSVSKADKNTDLDLKRSFLASLGR</sequence>
<dbReference type="Gene3D" id="3.30.160.390">
    <property type="entry name" value="Integrase, DNA-binding domain"/>
    <property type="match status" value="1"/>
</dbReference>
<gene>
    <name evidence="6" type="ORF">GGR41_000825</name>
</gene>
<evidence type="ECO:0000256" key="2">
    <source>
        <dbReference type="ARBA" id="ARBA00022908"/>
    </source>
</evidence>
<evidence type="ECO:0000313" key="6">
    <source>
        <dbReference type="EMBL" id="NJB64596.1"/>
    </source>
</evidence>
<dbReference type="RefSeq" id="WP_209279744.1">
    <property type="nucleotide sequence ID" value="NZ_BMCQ01000001.1"/>
</dbReference>
<accession>A0ABX0WQA6</accession>
<dbReference type="PANTHER" id="PTHR30629">
    <property type="entry name" value="PROPHAGE INTEGRASE"/>
    <property type="match status" value="1"/>
</dbReference>
<comment type="similarity">
    <text evidence="1">Belongs to the 'phage' integrase family.</text>
</comment>
<dbReference type="InterPro" id="IPR002104">
    <property type="entry name" value="Integrase_catalytic"/>
</dbReference>
<dbReference type="InterPro" id="IPR053876">
    <property type="entry name" value="Phage_int_M"/>
</dbReference>
<proteinExistence type="inferred from homology"/>
<evidence type="ECO:0000256" key="3">
    <source>
        <dbReference type="ARBA" id="ARBA00023125"/>
    </source>
</evidence>
<evidence type="ECO:0000259" key="5">
    <source>
        <dbReference type="PROSITE" id="PS51898"/>
    </source>
</evidence>
<dbReference type="Pfam" id="PF13356">
    <property type="entry name" value="Arm-DNA-bind_3"/>
    <property type="match status" value="1"/>
</dbReference>
<protein>
    <submittedName>
        <fullName evidence="6">Integrase</fullName>
    </submittedName>
</protein>
<dbReference type="InterPro" id="IPR038488">
    <property type="entry name" value="Integrase_DNA-bd_sf"/>
</dbReference>
<comment type="caution">
    <text evidence="6">The sequence shown here is derived from an EMBL/GenBank/DDBJ whole genome shotgun (WGS) entry which is preliminary data.</text>
</comment>
<dbReference type="PROSITE" id="PS51898">
    <property type="entry name" value="TYR_RECOMBINASE"/>
    <property type="match status" value="1"/>
</dbReference>
<dbReference type="PANTHER" id="PTHR30629:SF2">
    <property type="entry name" value="PROPHAGE INTEGRASE INTS-RELATED"/>
    <property type="match status" value="1"/>
</dbReference>
<feature type="domain" description="Tyr recombinase" evidence="5">
    <location>
        <begin position="208"/>
        <end position="390"/>
    </location>
</feature>
<dbReference type="InterPro" id="IPR050808">
    <property type="entry name" value="Phage_Integrase"/>
</dbReference>
<name>A0ABX0WQA6_9BURK</name>
<keyword evidence="2" id="KW-0229">DNA integration</keyword>
<dbReference type="Gene3D" id="1.10.443.10">
    <property type="entry name" value="Intergrase catalytic core"/>
    <property type="match status" value="1"/>
</dbReference>
<dbReference type="Gene3D" id="1.10.150.130">
    <property type="match status" value="1"/>
</dbReference>
<keyword evidence="3" id="KW-0238">DNA-binding</keyword>
<evidence type="ECO:0000313" key="7">
    <source>
        <dbReference type="Proteomes" id="UP000783934"/>
    </source>
</evidence>
<dbReference type="Proteomes" id="UP000783934">
    <property type="component" value="Unassembled WGS sequence"/>
</dbReference>
<evidence type="ECO:0000256" key="4">
    <source>
        <dbReference type="ARBA" id="ARBA00023172"/>
    </source>
</evidence>
<dbReference type="CDD" id="cd00801">
    <property type="entry name" value="INT_P4_C"/>
    <property type="match status" value="1"/>
</dbReference>
<organism evidence="6 7">
    <name type="scientific">Paenalcaligenes hominis</name>
    <dbReference type="NCBI Taxonomy" id="643674"/>
    <lineage>
        <taxon>Bacteria</taxon>
        <taxon>Pseudomonadati</taxon>
        <taxon>Pseudomonadota</taxon>
        <taxon>Betaproteobacteria</taxon>
        <taxon>Burkholderiales</taxon>
        <taxon>Alcaligenaceae</taxon>
        <taxon>Paenalcaligenes</taxon>
    </lineage>
</organism>
<evidence type="ECO:0000256" key="1">
    <source>
        <dbReference type="ARBA" id="ARBA00008857"/>
    </source>
</evidence>
<dbReference type="SUPFAM" id="SSF56349">
    <property type="entry name" value="DNA breaking-rejoining enzymes"/>
    <property type="match status" value="1"/>
</dbReference>
<dbReference type="Pfam" id="PF00589">
    <property type="entry name" value="Phage_integrase"/>
    <property type="match status" value="1"/>
</dbReference>
<keyword evidence="7" id="KW-1185">Reference proteome</keyword>
<keyword evidence="4" id="KW-0233">DNA recombination</keyword>
<dbReference type="InterPro" id="IPR010998">
    <property type="entry name" value="Integrase_recombinase_N"/>
</dbReference>
<reference evidence="6 7" key="1">
    <citation type="submission" date="2020-03" db="EMBL/GenBank/DDBJ databases">
        <title>Genomic Encyclopedia of Type Strains, Phase IV (KMG-IV): sequencing the most valuable type-strain genomes for metagenomic binning, comparative biology and taxonomic classification.</title>
        <authorList>
            <person name="Goeker M."/>
        </authorList>
    </citation>
    <scope>NUCLEOTIDE SEQUENCE [LARGE SCALE GENOMIC DNA]</scope>
    <source>
        <strain evidence="6 7">DSM 26613</strain>
    </source>
</reference>
<dbReference type="EMBL" id="JAATIZ010000002">
    <property type="protein sequence ID" value="NJB64596.1"/>
    <property type="molecule type" value="Genomic_DNA"/>
</dbReference>